<proteinExistence type="predicted"/>
<reference evidence="2 3" key="1">
    <citation type="journal article" date="2021" name="MBio">
        <title>A New Model Trypanosomatid, Novymonas esmeraldas: Genomic Perception of Its 'Candidatus Pandoraea novymonadis' Endosymbiont.</title>
        <authorList>
            <person name="Zakharova A."/>
            <person name="Saura A."/>
            <person name="Butenko A."/>
            <person name="Podesvova L."/>
            <person name="Warmusova S."/>
            <person name="Kostygov A.Y."/>
            <person name="Nenarokova A."/>
            <person name="Lukes J."/>
            <person name="Opperdoes F.R."/>
            <person name="Yurchenko V."/>
        </authorList>
    </citation>
    <scope>NUCLEOTIDE SEQUENCE [LARGE SCALE GENOMIC DNA]</scope>
    <source>
        <strain evidence="2 3">E262AT.01</strain>
    </source>
</reference>
<keyword evidence="1" id="KW-1133">Transmembrane helix</keyword>
<comment type="caution">
    <text evidence="2">The sequence shown here is derived from an EMBL/GenBank/DDBJ whole genome shotgun (WGS) entry which is preliminary data.</text>
</comment>
<gene>
    <name evidence="2" type="ORF">NESM_000506400</name>
</gene>
<name>A0AAW0ENZ6_9TRYP</name>
<dbReference type="InterPro" id="IPR039524">
    <property type="entry name" value="PIGO/GPI13"/>
</dbReference>
<feature type="transmembrane region" description="Helical" evidence="1">
    <location>
        <begin position="884"/>
        <end position="904"/>
    </location>
</feature>
<dbReference type="PANTHER" id="PTHR23071:SF1">
    <property type="entry name" value="GPI ETHANOLAMINE PHOSPHATE TRANSFERASE 3"/>
    <property type="match status" value="1"/>
</dbReference>
<dbReference type="PANTHER" id="PTHR23071">
    <property type="entry name" value="PHOSPHATIDYLINOSITOL GLYCAN"/>
    <property type="match status" value="1"/>
</dbReference>
<dbReference type="AlphaFoldDB" id="A0AAW0ENZ6"/>
<evidence type="ECO:0000313" key="3">
    <source>
        <dbReference type="Proteomes" id="UP001430356"/>
    </source>
</evidence>
<feature type="transmembrane region" description="Helical" evidence="1">
    <location>
        <begin position="787"/>
        <end position="811"/>
    </location>
</feature>
<feature type="transmembrane region" description="Helical" evidence="1">
    <location>
        <begin position="748"/>
        <end position="766"/>
    </location>
</feature>
<dbReference type="SUPFAM" id="SSF53649">
    <property type="entry name" value="Alkaline phosphatase-like"/>
    <property type="match status" value="1"/>
</dbReference>
<dbReference type="InterPro" id="IPR017850">
    <property type="entry name" value="Alkaline_phosphatase_core_sf"/>
</dbReference>
<organism evidence="2 3">
    <name type="scientific">Novymonas esmeraldas</name>
    <dbReference type="NCBI Taxonomy" id="1808958"/>
    <lineage>
        <taxon>Eukaryota</taxon>
        <taxon>Discoba</taxon>
        <taxon>Euglenozoa</taxon>
        <taxon>Kinetoplastea</taxon>
        <taxon>Metakinetoplastina</taxon>
        <taxon>Trypanosomatida</taxon>
        <taxon>Trypanosomatidae</taxon>
        <taxon>Novymonas</taxon>
    </lineage>
</organism>
<sequence length="909" mass="98189">MGRLARVSWWPGLLLMVVYTGSVLLFTTSMLSTSTVMRTVSTEPCHGLQVPPVDQVVLIVIDAMRPDFVLSSLRLFARTGGQCAVHEDALGHQRVDDVYTGPTLQYMEQTLRSDTAAAVAFFFVADAPTTTAQRIKAIATGTMPAFLEAGSNFNSDALELDSIVGQMNGSAVLLGDDTWEKLLPNTAARRYWKKAVGIPSFDVADFDTNDDAVLAEVFDVLSSETAEAAAPATSHARLIVAHFLGIDHIGHRIDADNPFMRGKILQLDQMLRNVSRTLLERPTAMNTMLLVLGDHGMTNSGDHGGGSAQETDSFLFAQYFPGAHADATRASPLSSPGANLAMAKRYVEQRWRDRVDAEFDRLRSCRARAGVPHDRLGATYQVDVTTTIAVLLGRPIPYSSFGRVMPELLVLANASVNVDAAEECNLRQLQRYFRESEMKVPRDAAWTATAGASTAQRLADMSFYARRTRTDMNRRGMFLGSTALLLCAMSLLWSPAIRAHMLPGSRAGWVMRWTAVVLVLRLCSVFSNSFVVNEDSEVLGLLSSLLALLLVPRALAWWRRHHPESRSLGRADTAAPEEAVFLGALLLGMRLAVPVLLRYRAHISHTVEAESAVDRALLELPAAMRVERLGTLVGGVMWTVLYPHHVSRLVVALTCGCIALAYHVPVAHHAVPLLCAAVYPLASRWPASLLWRHRRAGTGAAGQAAYAYLVLVLWLTTLCNARVATAVVVAVYGTSLPALCHVLRVEPVLTQAVVLHLAAFVAFFAEGHQCMLNTIDWNSSFVGMPGYNLYAGGALVLSRTFHVFLLVPFALRVSPAAVGAATHMKGSAGHHGGAVGAGLAAASSDSVVVCVYAYLMLVQSAVSCFNGYIQKTHLMLFPIFCPKLLFDAVIALLTGGAALAVLVLGPAGS</sequence>
<dbReference type="Proteomes" id="UP001430356">
    <property type="component" value="Unassembled WGS sequence"/>
</dbReference>
<dbReference type="GO" id="GO:0006506">
    <property type="term" value="P:GPI anchor biosynthetic process"/>
    <property type="evidence" value="ECO:0007669"/>
    <property type="project" value="InterPro"/>
</dbReference>
<evidence type="ECO:0000256" key="1">
    <source>
        <dbReference type="SAM" id="Phobius"/>
    </source>
</evidence>
<dbReference type="Pfam" id="PF01663">
    <property type="entry name" value="Phosphodiest"/>
    <property type="match status" value="1"/>
</dbReference>
<dbReference type="GO" id="GO:0005789">
    <property type="term" value="C:endoplasmic reticulum membrane"/>
    <property type="evidence" value="ECO:0007669"/>
    <property type="project" value="TreeGrafter"/>
</dbReference>
<feature type="transmembrane region" description="Helical" evidence="1">
    <location>
        <begin position="579"/>
        <end position="597"/>
    </location>
</feature>
<protein>
    <submittedName>
        <fullName evidence="2">Ethanolamine phosphotransferase</fullName>
    </submittedName>
</protein>
<keyword evidence="1" id="KW-0812">Transmembrane</keyword>
<keyword evidence="3" id="KW-1185">Reference proteome</keyword>
<dbReference type="EMBL" id="JAECZO010000061">
    <property type="protein sequence ID" value="KAK7195758.1"/>
    <property type="molecule type" value="Genomic_DNA"/>
</dbReference>
<feature type="transmembrane region" description="Helical" evidence="1">
    <location>
        <begin position="509"/>
        <end position="531"/>
    </location>
</feature>
<accession>A0AAW0ENZ6</accession>
<dbReference type="Gene3D" id="3.40.720.10">
    <property type="entry name" value="Alkaline Phosphatase, subunit A"/>
    <property type="match status" value="1"/>
</dbReference>
<feature type="transmembrane region" description="Helical" evidence="1">
    <location>
        <begin position="12"/>
        <end position="31"/>
    </location>
</feature>
<keyword evidence="1" id="KW-0472">Membrane</keyword>
<feature type="transmembrane region" description="Helical" evidence="1">
    <location>
        <begin position="538"/>
        <end position="559"/>
    </location>
</feature>
<feature type="transmembrane region" description="Helical" evidence="1">
    <location>
        <begin position="476"/>
        <end position="497"/>
    </location>
</feature>
<evidence type="ECO:0000313" key="2">
    <source>
        <dbReference type="EMBL" id="KAK7195758.1"/>
    </source>
</evidence>
<dbReference type="GO" id="GO:0051377">
    <property type="term" value="F:mannose-ethanolamine phosphotransferase activity"/>
    <property type="evidence" value="ECO:0007669"/>
    <property type="project" value="TreeGrafter"/>
</dbReference>
<dbReference type="InterPro" id="IPR002591">
    <property type="entry name" value="Phosphodiest/P_Trfase"/>
</dbReference>